<dbReference type="PANTHER" id="PTHR47203">
    <property type="match status" value="1"/>
</dbReference>
<dbReference type="Proteomes" id="UP000002366">
    <property type="component" value="Chromosome"/>
</dbReference>
<evidence type="ECO:0000313" key="7">
    <source>
        <dbReference type="Proteomes" id="UP000002366"/>
    </source>
</evidence>
<sequence>MKEKACKSLPNSFHVAKVLDRLELCWNMEKNPPDLRHEEPLDGLILTLLSQNTNDRNRDRAYESLRQLYPTWEEVAQADTERIKEAIRVAGLSDIKSKRIKEILVAVQDAFGSYSIKELRKRGREQARAFLFKLPGVGAKTVACVLLFDLGYPAFPVDTHIHRFSKRIGWAHDRCKPEEIEGMLEQVVPEERYLGGHINIITHGRNICLARQPRCDKCSVNDLCAFVINGEVQ</sequence>
<gene>
    <name evidence="6" type="ordered locus">Amico_1041</name>
</gene>
<evidence type="ECO:0000256" key="1">
    <source>
        <dbReference type="ARBA" id="ARBA00001966"/>
    </source>
</evidence>
<dbReference type="InterPro" id="IPR011257">
    <property type="entry name" value="DNA_glycosylase"/>
</dbReference>
<keyword evidence="6" id="KW-0456">Lyase</keyword>
<protein>
    <submittedName>
        <fullName evidence="6">DNA-(Apurinic or apyrimidinic site) lyase</fullName>
        <ecNumber evidence="6">4.2.99.18</ecNumber>
    </submittedName>
</protein>
<dbReference type="SMART" id="SM00478">
    <property type="entry name" value="ENDO3c"/>
    <property type="match status" value="1"/>
</dbReference>
<dbReference type="Pfam" id="PF00730">
    <property type="entry name" value="HhH-GPD"/>
    <property type="match status" value="1"/>
</dbReference>
<dbReference type="eggNOG" id="COG0177">
    <property type="taxonomic scope" value="Bacteria"/>
</dbReference>
<dbReference type="GO" id="GO:0046872">
    <property type="term" value="F:metal ion binding"/>
    <property type="evidence" value="ECO:0007669"/>
    <property type="project" value="UniProtKB-KW"/>
</dbReference>
<dbReference type="EMBL" id="CP001997">
    <property type="protein sequence ID" value="ADE57165.1"/>
    <property type="molecule type" value="Genomic_DNA"/>
</dbReference>
<dbReference type="HOGENOM" id="CLU_012862_3_4_0"/>
<dbReference type="SUPFAM" id="SSF48150">
    <property type="entry name" value="DNA-glycosylase"/>
    <property type="match status" value="1"/>
</dbReference>
<dbReference type="PIRSF" id="PIRSF001435">
    <property type="entry name" value="Nth"/>
    <property type="match status" value="1"/>
</dbReference>
<dbReference type="GO" id="GO:0006284">
    <property type="term" value="P:base-excision repair"/>
    <property type="evidence" value="ECO:0007669"/>
    <property type="project" value="InterPro"/>
</dbReference>
<keyword evidence="2" id="KW-0479">Metal-binding</keyword>
<dbReference type="Gene3D" id="1.10.1670.10">
    <property type="entry name" value="Helix-hairpin-Helix base-excision DNA repair enzymes (C-terminal)"/>
    <property type="match status" value="1"/>
</dbReference>
<dbReference type="AlphaFoldDB" id="D5EF33"/>
<reference evidence="6 7" key="1">
    <citation type="journal article" date="2010" name="Stand. Genomic Sci.">
        <title>Complete genome sequence of Aminobacterium colombiense type strain (ALA-1).</title>
        <authorList>
            <person name="Chertkov O."/>
            <person name="Sikorski J."/>
            <person name="Brambilla E."/>
            <person name="Lapidus A."/>
            <person name="Copeland A."/>
            <person name="Glavina Del Rio T."/>
            <person name="Nolan M."/>
            <person name="Lucas S."/>
            <person name="Tice H."/>
            <person name="Cheng J.F."/>
            <person name="Han C."/>
            <person name="Detter J.C."/>
            <person name="Bruce D."/>
            <person name="Tapia R."/>
            <person name="Goodwin L."/>
            <person name="Pitluck S."/>
            <person name="Liolios K."/>
            <person name="Ivanova N."/>
            <person name="Mavromatis K."/>
            <person name="Ovchinnikova G."/>
            <person name="Pati A."/>
            <person name="Chen A."/>
            <person name="Palaniappan K."/>
            <person name="Land M."/>
            <person name="Hauser L."/>
            <person name="Chang Y.J."/>
            <person name="Jeffries C.D."/>
            <person name="Spring S."/>
            <person name="Rohde M."/>
            <person name="Goker M."/>
            <person name="Bristow J."/>
            <person name="Eisen J.A."/>
            <person name="Markowitz V."/>
            <person name="Hugenholtz P."/>
            <person name="Kyrpides N.C."/>
            <person name="Klenk H.P."/>
        </authorList>
    </citation>
    <scope>NUCLEOTIDE SEQUENCE [LARGE SCALE GENOMIC DNA]</scope>
    <source>
        <strain evidence="7">DSM 12261 / ALA-1</strain>
    </source>
</reference>
<evidence type="ECO:0000256" key="2">
    <source>
        <dbReference type="ARBA" id="ARBA00022723"/>
    </source>
</evidence>
<keyword evidence="4" id="KW-0411">Iron-sulfur</keyword>
<dbReference type="SMART" id="SM00525">
    <property type="entry name" value="FES"/>
    <property type="match status" value="1"/>
</dbReference>
<keyword evidence="7" id="KW-1185">Reference proteome</keyword>
<evidence type="ECO:0000256" key="4">
    <source>
        <dbReference type="ARBA" id="ARBA00023014"/>
    </source>
</evidence>
<evidence type="ECO:0000313" key="6">
    <source>
        <dbReference type="EMBL" id="ADE57165.1"/>
    </source>
</evidence>
<dbReference type="GO" id="GO:0016787">
    <property type="term" value="F:hydrolase activity"/>
    <property type="evidence" value="ECO:0007669"/>
    <property type="project" value="UniProtKB-ARBA"/>
</dbReference>
<dbReference type="KEGG" id="aco:Amico_1041"/>
<dbReference type="STRING" id="572547.Amico_1041"/>
<accession>D5EF33</accession>
<proteinExistence type="predicted"/>
<dbReference type="InterPro" id="IPR003265">
    <property type="entry name" value="HhH-GPD_domain"/>
</dbReference>
<dbReference type="EC" id="4.2.99.18" evidence="6"/>
<evidence type="ECO:0000259" key="5">
    <source>
        <dbReference type="SMART" id="SM00478"/>
    </source>
</evidence>
<evidence type="ECO:0000256" key="3">
    <source>
        <dbReference type="ARBA" id="ARBA00023004"/>
    </source>
</evidence>
<name>D5EF33_AMICL</name>
<feature type="domain" description="HhH-GPD" evidence="5">
    <location>
        <begin position="49"/>
        <end position="206"/>
    </location>
</feature>
<dbReference type="CDD" id="cd00056">
    <property type="entry name" value="ENDO3c"/>
    <property type="match status" value="1"/>
</dbReference>
<dbReference type="GO" id="GO:0140078">
    <property type="term" value="F:class I DNA-(apurinic or apyrimidinic site) endonuclease activity"/>
    <property type="evidence" value="ECO:0007669"/>
    <property type="project" value="UniProtKB-EC"/>
</dbReference>
<organism evidence="6 7">
    <name type="scientific">Aminobacterium colombiense (strain DSM 12261 / ALA-1)</name>
    <dbReference type="NCBI Taxonomy" id="572547"/>
    <lineage>
        <taxon>Bacteria</taxon>
        <taxon>Thermotogati</taxon>
        <taxon>Synergistota</taxon>
        <taxon>Synergistia</taxon>
        <taxon>Synergistales</taxon>
        <taxon>Aminobacteriaceae</taxon>
        <taxon>Aminobacterium</taxon>
    </lineage>
</organism>
<dbReference type="PANTHER" id="PTHR47203:SF1">
    <property type="entry name" value="HYPOTHETICAL BASE EXCISION DNA REPAIR PROTEIN (EUROFUNG)"/>
    <property type="match status" value="1"/>
</dbReference>
<dbReference type="InterPro" id="IPR023170">
    <property type="entry name" value="HhH_base_excis_C"/>
</dbReference>
<comment type="cofactor">
    <cofactor evidence="1">
        <name>[4Fe-4S] cluster</name>
        <dbReference type="ChEBI" id="CHEBI:49883"/>
    </cofactor>
</comment>
<dbReference type="InterPro" id="IPR003651">
    <property type="entry name" value="Endonuclease3_FeS-loop_motif"/>
</dbReference>
<dbReference type="GO" id="GO:0051539">
    <property type="term" value="F:4 iron, 4 sulfur cluster binding"/>
    <property type="evidence" value="ECO:0007669"/>
    <property type="project" value="InterPro"/>
</dbReference>
<keyword evidence="3" id="KW-0408">Iron</keyword>
<dbReference type="Gene3D" id="1.10.340.30">
    <property type="entry name" value="Hypothetical protein, domain 2"/>
    <property type="match status" value="1"/>
</dbReference>